<gene>
    <name evidence="4" type="ORF">BWZ43_08615</name>
</gene>
<evidence type="ECO:0000313" key="5">
    <source>
        <dbReference type="Proteomes" id="UP000189761"/>
    </source>
</evidence>
<name>A0A8E2IA40_9BACI</name>
<dbReference type="Proteomes" id="UP000189761">
    <property type="component" value="Unassembled WGS sequence"/>
</dbReference>
<dbReference type="InterPro" id="IPR025164">
    <property type="entry name" value="Toastrack_DUF4097"/>
</dbReference>
<sequence length="377" mass="43303">MQENRKRIIEMVKEGKLTTEEALVLLDSIQNKRQTEDQKESEKIEHTTYFEEQDQNTNEGSEEKFSSQFNEAKDKIMDFVNSAMKKIKDIDLQFNQSVEFPHVFQQANATVSTIDIDVANGHVEVKAWDQPDIRVECQAKVYRKDNRDEARVFFIDNSSFYLENGLLRFSTQSKWMKVDTVVYVPRSTYEKASIRAFNGNVLGESLEVTDLRAKTANGKIHLKQVETDKVDMETANGKILIQESKANRLTAETMHGSIDVEGKYHMVDLQTLNGNLSCVLNNNETDTLHMKAVSGNIHVYVSDDLMIEGQCKSNLGNVKVQLENMDVLEEKKEVMLKQLRFKRSGLTEKPLHLFAETRTGTVYVQKNELEETKEEKE</sequence>
<dbReference type="Pfam" id="PF13349">
    <property type="entry name" value="DUF4097"/>
    <property type="match status" value="1"/>
</dbReference>
<evidence type="ECO:0000259" key="2">
    <source>
        <dbReference type="Pfam" id="PF13349"/>
    </source>
</evidence>
<dbReference type="AlphaFoldDB" id="A0A8E2IA40"/>
<feature type="domain" description="DUF4097" evidence="2">
    <location>
        <begin position="112"/>
        <end position="332"/>
    </location>
</feature>
<evidence type="ECO:0000259" key="3">
    <source>
        <dbReference type="Pfam" id="PF22746"/>
    </source>
</evidence>
<reference evidence="4 5" key="1">
    <citation type="submission" date="2017-01" db="EMBL/GenBank/DDBJ databases">
        <title>Draft genome sequence of Bacillus oleronius.</title>
        <authorList>
            <person name="Allam M."/>
        </authorList>
    </citation>
    <scope>NUCLEOTIDE SEQUENCE [LARGE SCALE GENOMIC DNA]</scope>
    <source>
        <strain evidence="4 5">DSM 9356</strain>
    </source>
</reference>
<comment type="caution">
    <text evidence="4">The sequence shown here is derived from an EMBL/GenBank/DDBJ whole genome shotgun (WGS) entry which is preliminary data.</text>
</comment>
<dbReference type="EMBL" id="MTLA01000082">
    <property type="protein sequence ID" value="OOP68760.1"/>
    <property type="molecule type" value="Genomic_DNA"/>
</dbReference>
<feature type="region of interest" description="Disordered" evidence="1">
    <location>
        <begin position="29"/>
        <end position="62"/>
    </location>
</feature>
<evidence type="ECO:0000313" key="4">
    <source>
        <dbReference type="EMBL" id="OOP68760.1"/>
    </source>
</evidence>
<dbReference type="PIRSF" id="PIRSF012569">
    <property type="entry name" value="UCP012569"/>
    <property type="match status" value="1"/>
</dbReference>
<evidence type="ECO:0008006" key="6">
    <source>
        <dbReference type="Google" id="ProtNLM"/>
    </source>
</evidence>
<dbReference type="RefSeq" id="WP_071977030.1">
    <property type="nucleotide sequence ID" value="NZ_CP065424.1"/>
</dbReference>
<dbReference type="Pfam" id="PF22746">
    <property type="entry name" value="SHOCT-like_DUF2089-C"/>
    <property type="match status" value="1"/>
</dbReference>
<dbReference type="InterPro" id="IPR016599">
    <property type="entry name" value="UCP012569"/>
</dbReference>
<dbReference type="PANTHER" id="PTHR33885:SF4">
    <property type="entry name" value="LMO2487 PROTEIN"/>
    <property type="match status" value="1"/>
</dbReference>
<dbReference type="InterPro" id="IPR053959">
    <property type="entry name" value="YvlB/LiaX_N"/>
</dbReference>
<accession>A0A8E2IA40</accession>
<feature type="compositionally biased region" description="Basic and acidic residues" evidence="1">
    <location>
        <begin position="33"/>
        <end position="49"/>
    </location>
</feature>
<dbReference type="PANTHER" id="PTHR33885">
    <property type="entry name" value="PHAGE SHOCK PROTEIN C"/>
    <property type="match status" value="1"/>
</dbReference>
<keyword evidence="5" id="KW-1185">Reference proteome</keyword>
<protein>
    <recommendedName>
        <fullName evidence="6">Adhesin domain-containing protein</fullName>
    </recommendedName>
</protein>
<feature type="domain" description="YvlB/LiaX N-terminal" evidence="3">
    <location>
        <begin position="3"/>
        <end position="33"/>
    </location>
</feature>
<organism evidence="4 5">
    <name type="scientific">Heyndrickxia oleronia</name>
    <dbReference type="NCBI Taxonomy" id="38875"/>
    <lineage>
        <taxon>Bacteria</taxon>
        <taxon>Bacillati</taxon>
        <taxon>Bacillota</taxon>
        <taxon>Bacilli</taxon>
        <taxon>Bacillales</taxon>
        <taxon>Bacillaceae</taxon>
        <taxon>Heyndrickxia</taxon>
    </lineage>
</organism>
<proteinExistence type="predicted"/>
<dbReference type="InterPro" id="IPR052027">
    <property type="entry name" value="PspC"/>
</dbReference>
<evidence type="ECO:0000256" key="1">
    <source>
        <dbReference type="SAM" id="MobiDB-lite"/>
    </source>
</evidence>